<evidence type="ECO:0000313" key="3">
    <source>
        <dbReference type="Proteomes" id="UP001280121"/>
    </source>
</evidence>
<accession>A0AAD9U1U1</accession>
<dbReference type="Pfam" id="PF13966">
    <property type="entry name" value="zf-RVT"/>
    <property type="match status" value="1"/>
</dbReference>
<dbReference type="Proteomes" id="UP001280121">
    <property type="component" value="Unassembled WGS sequence"/>
</dbReference>
<protein>
    <recommendedName>
        <fullName evidence="1">Reverse transcriptase zinc-binding domain-containing protein</fullName>
    </recommendedName>
</protein>
<feature type="domain" description="Reverse transcriptase zinc-binding" evidence="1">
    <location>
        <begin position="32"/>
        <end position="102"/>
    </location>
</feature>
<comment type="caution">
    <text evidence="2">The sequence shown here is derived from an EMBL/GenBank/DDBJ whole genome shotgun (WGS) entry which is preliminary data.</text>
</comment>
<evidence type="ECO:0000313" key="2">
    <source>
        <dbReference type="EMBL" id="KAK2645906.1"/>
    </source>
</evidence>
<sequence>MTFLTRRVSTLSGVVIGLLQRIFPMSLFPTLQCEQLVELLWKLKIPPKIRIFIWRVCLNAIPFLENLWKKKIVKVACCSRCESRVESVSHVIFGCRTVKKVWRETKFGSFIANMRFYSMKEIFIALAAQFPDDLGLICMIS</sequence>
<gene>
    <name evidence="2" type="ORF">Ddye_021101</name>
</gene>
<dbReference type="AlphaFoldDB" id="A0AAD9U1U1"/>
<name>A0AAD9U1U1_9ROSI</name>
<reference evidence="2" key="1">
    <citation type="journal article" date="2023" name="Plant J.">
        <title>Genome sequences and population genomics provide insights into the demographic history, inbreeding, and mutation load of two 'living fossil' tree species of Dipteronia.</title>
        <authorList>
            <person name="Feng Y."/>
            <person name="Comes H.P."/>
            <person name="Chen J."/>
            <person name="Zhu S."/>
            <person name="Lu R."/>
            <person name="Zhang X."/>
            <person name="Li P."/>
            <person name="Qiu J."/>
            <person name="Olsen K.M."/>
            <person name="Qiu Y."/>
        </authorList>
    </citation>
    <scope>NUCLEOTIDE SEQUENCE</scope>
    <source>
        <strain evidence="2">KIB01</strain>
    </source>
</reference>
<dbReference type="EMBL" id="JANJYI010000006">
    <property type="protein sequence ID" value="KAK2645906.1"/>
    <property type="molecule type" value="Genomic_DNA"/>
</dbReference>
<organism evidence="2 3">
    <name type="scientific">Dipteronia dyeriana</name>
    <dbReference type="NCBI Taxonomy" id="168575"/>
    <lineage>
        <taxon>Eukaryota</taxon>
        <taxon>Viridiplantae</taxon>
        <taxon>Streptophyta</taxon>
        <taxon>Embryophyta</taxon>
        <taxon>Tracheophyta</taxon>
        <taxon>Spermatophyta</taxon>
        <taxon>Magnoliopsida</taxon>
        <taxon>eudicotyledons</taxon>
        <taxon>Gunneridae</taxon>
        <taxon>Pentapetalae</taxon>
        <taxon>rosids</taxon>
        <taxon>malvids</taxon>
        <taxon>Sapindales</taxon>
        <taxon>Sapindaceae</taxon>
        <taxon>Hippocastanoideae</taxon>
        <taxon>Acereae</taxon>
        <taxon>Dipteronia</taxon>
    </lineage>
</organism>
<dbReference type="InterPro" id="IPR026960">
    <property type="entry name" value="RVT-Znf"/>
</dbReference>
<proteinExistence type="predicted"/>
<keyword evidence="3" id="KW-1185">Reference proteome</keyword>
<evidence type="ECO:0000259" key="1">
    <source>
        <dbReference type="Pfam" id="PF13966"/>
    </source>
</evidence>